<dbReference type="PANTHER" id="PTHR10695:SF46">
    <property type="entry name" value="BIFUNCTIONAL COENZYME A SYNTHASE-RELATED"/>
    <property type="match status" value="1"/>
</dbReference>
<evidence type="ECO:0000256" key="1">
    <source>
        <dbReference type="ARBA" id="ARBA00009018"/>
    </source>
</evidence>
<evidence type="ECO:0000256" key="6">
    <source>
        <dbReference type="NCBIfam" id="TIGR00152"/>
    </source>
</evidence>
<reference evidence="7" key="1">
    <citation type="submission" date="2013-07" db="EMBL/GenBank/DDBJ databases">
        <authorList>
            <consortium name="DOE Joint Genome Institute"/>
            <person name="Anderson I."/>
            <person name="Huntemann M."/>
            <person name="Han J."/>
            <person name="Chen A."/>
            <person name="Kyrpides N."/>
            <person name="Mavromatis K."/>
            <person name="Markowitz V."/>
            <person name="Palaniappan K."/>
            <person name="Ivanova N."/>
            <person name="Schaumberg A."/>
            <person name="Pati A."/>
            <person name="Liolios K."/>
            <person name="Nordberg H.P."/>
            <person name="Cantor M.N."/>
            <person name="Hua S.X."/>
            <person name="Woyke T."/>
        </authorList>
    </citation>
    <scope>NUCLEOTIDE SEQUENCE [LARGE SCALE GENOMIC DNA]</scope>
    <source>
        <strain evidence="7">DSM 17970</strain>
    </source>
</reference>
<gene>
    <name evidence="5" type="primary">coaE</name>
    <name evidence="7" type="ORF">XylorDRAFT_0239</name>
</gene>
<keyword evidence="5 7" id="KW-0418">Kinase</keyword>
<dbReference type="InterPro" id="IPR001977">
    <property type="entry name" value="Depp_CoAkinase"/>
</dbReference>
<dbReference type="GO" id="GO:0016301">
    <property type="term" value="F:kinase activity"/>
    <property type="evidence" value="ECO:0007669"/>
    <property type="project" value="UniProtKB-KW"/>
</dbReference>
<evidence type="ECO:0000256" key="5">
    <source>
        <dbReference type="HAMAP-Rule" id="MF_00376"/>
    </source>
</evidence>
<comment type="function">
    <text evidence="5">Catalyzes the phosphorylation of the 3'-hydroxyl group of dephosphocoenzyme A to form coenzyme A.</text>
</comment>
<evidence type="ECO:0000313" key="8">
    <source>
        <dbReference type="Proteomes" id="UP000243438"/>
    </source>
</evidence>
<protein>
    <recommendedName>
        <fullName evidence="5 6">Dephospho-CoA kinase</fullName>
        <ecNumber evidence="5 6">2.7.1.24</ecNumber>
    </recommendedName>
    <alternativeName>
        <fullName evidence="5">Dephosphocoenzyme A kinase</fullName>
    </alternativeName>
</protein>
<dbReference type="NCBIfam" id="TIGR00152">
    <property type="entry name" value="dephospho-CoA kinase"/>
    <property type="match status" value="1"/>
</dbReference>
<dbReference type="SUPFAM" id="SSF52540">
    <property type="entry name" value="P-loop containing nucleoside triphosphate hydrolases"/>
    <property type="match status" value="1"/>
</dbReference>
<comment type="subcellular location">
    <subcellularLocation>
        <location evidence="5">Cytoplasm</location>
    </subcellularLocation>
</comment>
<proteinExistence type="inferred from homology"/>
<dbReference type="HAMAP" id="MF_00376">
    <property type="entry name" value="Dephospho_CoA_kinase"/>
    <property type="match status" value="1"/>
</dbReference>
<comment type="pathway">
    <text evidence="5">Cofactor biosynthesis; coenzyme A biosynthesis; CoA from (R)-pantothenate: step 5/5.</text>
</comment>
<keyword evidence="8" id="KW-1185">Reference proteome</keyword>
<comment type="similarity">
    <text evidence="1 5">Belongs to the CoaE family.</text>
</comment>
<evidence type="ECO:0000256" key="2">
    <source>
        <dbReference type="ARBA" id="ARBA00022741"/>
    </source>
</evidence>
<evidence type="ECO:0000256" key="3">
    <source>
        <dbReference type="ARBA" id="ARBA00022840"/>
    </source>
</evidence>
<dbReference type="PROSITE" id="PS51219">
    <property type="entry name" value="DPCK"/>
    <property type="match status" value="1"/>
</dbReference>
<keyword evidence="5" id="KW-0808">Transferase</keyword>
<dbReference type="Proteomes" id="UP000243438">
    <property type="component" value="Unassembled WGS sequence"/>
</dbReference>
<comment type="catalytic activity">
    <reaction evidence="5">
        <text>3'-dephospho-CoA + ATP = ADP + CoA + H(+)</text>
        <dbReference type="Rhea" id="RHEA:18245"/>
        <dbReference type="ChEBI" id="CHEBI:15378"/>
        <dbReference type="ChEBI" id="CHEBI:30616"/>
        <dbReference type="ChEBI" id="CHEBI:57287"/>
        <dbReference type="ChEBI" id="CHEBI:57328"/>
        <dbReference type="ChEBI" id="CHEBI:456216"/>
        <dbReference type="EC" id="2.7.1.24"/>
    </reaction>
</comment>
<dbReference type="EMBL" id="JFBS01000001">
    <property type="protein sequence ID" value="EXG77889.1"/>
    <property type="molecule type" value="Genomic_DNA"/>
</dbReference>
<keyword evidence="3 5" id="KW-0067">ATP-binding</keyword>
<keyword evidence="4 5" id="KW-0173">Coenzyme A biosynthesis</keyword>
<dbReference type="PANTHER" id="PTHR10695">
    <property type="entry name" value="DEPHOSPHO-COA KINASE-RELATED"/>
    <property type="match status" value="1"/>
</dbReference>
<dbReference type="Gene3D" id="3.40.50.300">
    <property type="entry name" value="P-loop containing nucleotide triphosphate hydrolases"/>
    <property type="match status" value="1"/>
</dbReference>
<accession>A0ABP3BE38</accession>
<dbReference type="EC" id="2.7.1.24" evidence="5 6"/>
<dbReference type="Pfam" id="PF01121">
    <property type="entry name" value="CoaE"/>
    <property type="match status" value="1"/>
</dbReference>
<evidence type="ECO:0000313" key="7">
    <source>
        <dbReference type="EMBL" id="EXG77889.1"/>
    </source>
</evidence>
<comment type="caution">
    <text evidence="7">The sequence shown here is derived from an EMBL/GenBank/DDBJ whole genome shotgun (WGS) entry which is preliminary data.</text>
</comment>
<keyword evidence="5" id="KW-0963">Cytoplasm</keyword>
<evidence type="ECO:0000256" key="4">
    <source>
        <dbReference type="ARBA" id="ARBA00022993"/>
    </source>
</evidence>
<sequence length="201" mass="22475">MPTAWIILLKKNDMKIGITGGIGSGKSYVCSQLKLMGIDVYDCDEAAKRLLRTSYSLKKQMCSLIGNETYDENGILNKKVVADFLLASEENAGKIDAIVHPVVAQDYKASGCQWMECAIIFESGFNMLVDKVVCVVAPEELRVSRVMKRDGISREQVLQWMSKQFPQDSVLKMSDYEIINDGTVGIDTQLKKILLKIKNNQ</sequence>
<dbReference type="InterPro" id="IPR027417">
    <property type="entry name" value="P-loop_NTPase"/>
</dbReference>
<keyword evidence="2 5" id="KW-0547">Nucleotide-binding</keyword>
<feature type="binding site" evidence="5">
    <location>
        <begin position="23"/>
        <end position="28"/>
    </location>
    <ligand>
        <name>ATP</name>
        <dbReference type="ChEBI" id="CHEBI:30616"/>
    </ligand>
</feature>
<organism evidence="7 8">
    <name type="scientific">Xylanibacter oryzae DSM 17970</name>
    <dbReference type="NCBI Taxonomy" id="915438"/>
    <lineage>
        <taxon>Bacteria</taxon>
        <taxon>Pseudomonadati</taxon>
        <taxon>Bacteroidota</taxon>
        <taxon>Bacteroidia</taxon>
        <taxon>Bacteroidales</taxon>
        <taxon>Prevotellaceae</taxon>
        <taxon>Xylanibacter</taxon>
    </lineage>
</organism>
<dbReference type="CDD" id="cd02022">
    <property type="entry name" value="DPCK"/>
    <property type="match status" value="1"/>
</dbReference>
<name>A0ABP3BE38_9BACT</name>